<dbReference type="KEGG" id="dbr:Deba_0444"/>
<feature type="domain" description="RCK C-terminal" evidence="2">
    <location>
        <begin position="133"/>
        <end position="216"/>
    </location>
</feature>
<accession>E1QE31</accession>
<dbReference type="GO" id="GO:0008324">
    <property type="term" value="F:monoatomic cation transmembrane transporter activity"/>
    <property type="evidence" value="ECO:0007669"/>
    <property type="project" value="InterPro"/>
</dbReference>
<dbReference type="EMBL" id="CP002085">
    <property type="protein sequence ID" value="ADK83817.1"/>
    <property type="molecule type" value="Genomic_DNA"/>
</dbReference>
<evidence type="ECO:0000259" key="2">
    <source>
        <dbReference type="PROSITE" id="PS51202"/>
    </source>
</evidence>
<proteinExistence type="predicted"/>
<dbReference type="STRING" id="644282.Deba_0444"/>
<reference evidence="3 4" key="1">
    <citation type="journal article" date="2010" name="Stand. Genomic Sci.">
        <title>Complete genome sequence of Desulfarculus baarsii type strain (2st14).</title>
        <authorList>
            <person name="Sun H."/>
            <person name="Spring S."/>
            <person name="Lapidus A."/>
            <person name="Davenport K."/>
            <person name="Del Rio T.G."/>
            <person name="Tice H."/>
            <person name="Nolan M."/>
            <person name="Copeland A."/>
            <person name="Cheng J.F."/>
            <person name="Lucas S."/>
            <person name="Tapia R."/>
            <person name="Goodwin L."/>
            <person name="Pitluck S."/>
            <person name="Ivanova N."/>
            <person name="Pagani I."/>
            <person name="Mavromatis K."/>
            <person name="Ovchinnikova G."/>
            <person name="Pati A."/>
            <person name="Chen A."/>
            <person name="Palaniappan K."/>
            <person name="Hauser L."/>
            <person name="Chang Y.J."/>
            <person name="Jeffries C.D."/>
            <person name="Detter J.C."/>
            <person name="Han C."/>
            <person name="Rohde M."/>
            <person name="Brambilla E."/>
            <person name="Goker M."/>
            <person name="Woyke T."/>
            <person name="Bristow J."/>
            <person name="Eisen J.A."/>
            <person name="Markowitz V."/>
            <person name="Hugenholtz P."/>
            <person name="Kyrpides N.C."/>
            <person name="Klenk H.P."/>
            <person name="Land M."/>
        </authorList>
    </citation>
    <scope>NUCLEOTIDE SEQUENCE [LARGE SCALE GENOMIC DNA]</scope>
    <source>
        <strain evidence="4">ATCC 33931 / DSM 2075 / LMG 7858 / VKM B-1802 / 2st14</strain>
    </source>
</reference>
<dbReference type="PROSITE" id="PS51201">
    <property type="entry name" value="RCK_N"/>
    <property type="match status" value="1"/>
</dbReference>
<organism evidence="3 4">
    <name type="scientific">Desulfarculus baarsii (strain ATCC 33931 / DSM 2075 / LMG 7858 / VKM B-1802 / 2st14)</name>
    <dbReference type="NCBI Taxonomy" id="644282"/>
    <lineage>
        <taxon>Bacteria</taxon>
        <taxon>Pseudomonadati</taxon>
        <taxon>Thermodesulfobacteriota</taxon>
        <taxon>Desulfarculia</taxon>
        <taxon>Desulfarculales</taxon>
        <taxon>Desulfarculaceae</taxon>
        <taxon>Desulfarculus</taxon>
    </lineage>
</organism>
<feature type="domain" description="RCK N-terminal" evidence="1">
    <location>
        <begin position="1"/>
        <end position="116"/>
    </location>
</feature>
<dbReference type="PANTHER" id="PTHR43833">
    <property type="entry name" value="POTASSIUM CHANNEL PROTEIN 2-RELATED-RELATED"/>
    <property type="match status" value="1"/>
</dbReference>
<keyword evidence="4" id="KW-1185">Reference proteome</keyword>
<dbReference type="HOGENOM" id="CLU_046525_3_2_7"/>
<dbReference type="PANTHER" id="PTHR43833:SF7">
    <property type="entry name" value="KTR SYSTEM POTASSIUM UPTAKE PROTEIN C"/>
    <property type="match status" value="1"/>
</dbReference>
<protein>
    <submittedName>
        <fullName evidence="3">TrkA-N domain protein</fullName>
    </submittedName>
</protein>
<dbReference type="eggNOG" id="COG0569">
    <property type="taxonomic scope" value="Bacteria"/>
</dbReference>
<dbReference type="InterPro" id="IPR006037">
    <property type="entry name" value="RCK_C"/>
</dbReference>
<dbReference type="Gene3D" id="3.40.50.720">
    <property type="entry name" value="NAD(P)-binding Rossmann-like Domain"/>
    <property type="match status" value="1"/>
</dbReference>
<dbReference type="PROSITE" id="PS51202">
    <property type="entry name" value="RCK_C"/>
    <property type="match status" value="1"/>
</dbReference>
<name>E1QE31_DESB2</name>
<dbReference type="SUPFAM" id="SSF51735">
    <property type="entry name" value="NAD(P)-binding Rossmann-fold domains"/>
    <property type="match status" value="1"/>
</dbReference>
<dbReference type="Gene3D" id="3.30.70.1450">
    <property type="entry name" value="Regulator of K+ conductance, C-terminal domain"/>
    <property type="match status" value="1"/>
</dbReference>
<dbReference type="InterPro" id="IPR003148">
    <property type="entry name" value="RCK_N"/>
</dbReference>
<dbReference type="InterPro" id="IPR050721">
    <property type="entry name" value="Trk_Ktr_HKT_K-transport"/>
</dbReference>
<dbReference type="Pfam" id="PF02254">
    <property type="entry name" value="TrkA_N"/>
    <property type="match status" value="1"/>
</dbReference>
<dbReference type="Proteomes" id="UP000009047">
    <property type="component" value="Chromosome"/>
</dbReference>
<evidence type="ECO:0000313" key="3">
    <source>
        <dbReference type="EMBL" id="ADK83817.1"/>
    </source>
</evidence>
<dbReference type="OrthoDB" id="9776294at2"/>
<dbReference type="AlphaFoldDB" id="E1QE31"/>
<dbReference type="InterPro" id="IPR036721">
    <property type="entry name" value="RCK_C_sf"/>
</dbReference>
<dbReference type="GO" id="GO:0006813">
    <property type="term" value="P:potassium ion transport"/>
    <property type="evidence" value="ECO:0007669"/>
    <property type="project" value="InterPro"/>
</dbReference>
<sequence>MEVAIIGLGNFGQHLAIRLFELGHEIIAMDVDPKAVSRVQDHVQQAIVADATDRAVLEDLGVGLAEAAIVSVGDHIGSSVLITLHLREMAVPRIVAKAISPEHEKILQKVGADRIVFPERDAALRLAGTLDHPDLLEFLPIGGEYHVAEMAPPPSMIGKSLAALDLRRRFNINVIALREKGSHLTRVVVAPDYVLSQNDLMVVLGKPADLERLRKD</sequence>
<dbReference type="SUPFAM" id="SSF116726">
    <property type="entry name" value="TrkA C-terminal domain-like"/>
    <property type="match status" value="1"/>
</dbReference>
<dbReference type="InterPro" id="IPR036291">
    <property type="entry name" value="NAD(P)-bd_dom_sf"/>
</dbReference>
<dbReference type="Pfam" id="PF02080">
    <property type="entry name" value="TrkA_C"/>
    <property type="match status" value="1"/>
</dbReference>
<evidence type="ECO:0000259" key="1">
    <source>
        <dbReference type="PROSITE" id="PS51201"/>
    </source>
</evidence>
<dbReference type="RefSeq" id="WP_013257273.1">
    <property type="nucleotide sequence ID" value="NC_014365.1"/>
</dbReference>
<gene>
    <name evidence="3" type="ordered locus">Deba_0444</name>
</gene>
<evidence type="ECO:0000313" key="4">
    <source>
        <dbReference type="Proteomes" id="UP000009047"/>
    </source>
</evidence>